<dbReference type="InterPro" id="IPR011976">
    <property type="entry name" value="Pept_M3B_oligopep-rel"/>
</dbReference>
<proteinExistence type="inferred from homology"/>
<organism evidence="8 9">
    <name type="scientific">Proteiniclasticum ruminis</name>
    <dbReference type="NCBI Taxonomy" id="398199"/>
    <lineage>
        <taxon>Bacteria</taxon>
        <taxon>Bacillati</taxon>
        <taxon>Bacillota</taxon>
        <taxon>Clostridia</taxon>
        <taxon>Eubacteriales</taxon>
        <taxon>Clostridiaceae</taxon>
        <taxon>Proteiniclasticum</taxon>
    </lineage>
</organism>
<evidence type="ECO:0000256" key="1">
    <source>
        <dbReference type="ARBA" id="ARBA00022670"/>
    </source>
</evidence>
<comment type="cofactor">
    <cofactor evidence="6">
        <name>Zn(2+)</name>
        <dbReference type="ChEBI" id="CHEBI:29105"/>
    </cofactor>
    <text evidence="6">Binds 1 zinc ion.</text>
</comment>
<dbReference type="Gene3D" id="1.10.1370.30">
    <property type="match status" value="1"/>
</dbReference>
<dbReference type="InterPro" id="IPR045090">
    <property type="entry name" value="Pept_M3A_M3B"/>
</dbReference>
<dbReference type="GO" id="GO:0004222">
    <property type="term" value="F:metalloendopeptidase activity"/>
    <property type="evidence" value="ECO:0007669"/>
    <property type="project" value="InterPro"/>
</dbReference>
<keyword evidence="2 6" id="KW-0479">Metal-binding</keyword>
<dbReference type="SUPFAM" id="SSF55486">
    <property type="entry name" value="Metalloproteases ('zincins'), catalytic domain"/>
    <property type="match status" value="1"/>
</dbReference>
<dbReference type="AlphaFoldDB" id="A0A1G8GB08"/>
<keyword evidence="3 6" id="KW-0378">Hydrolase</keyword>
<dbReference type="Proteomes" id="UP000183255">
    <property type="component" value="Unassembled WGS sequence"/>
</dbReference>
<reference evidence="8 9" key="1">
    <citation type="submission" date="2016-10" db="EMBL/GenBank/DDBJ databases">
        <authorList>
            <person name="de Groot N.N."/>
        </authorList>
    </citation>
    <scope>NUCLEOTIDE SEQUENCE [LARGE SCALE GENOMIC DNA]</scope>
    <source>
        <strain evidence="8 9">CGMCC 1.5058</strain>
    </source>
</reference>
<protein>
    <submittedName>
        <fullName evidence="8">Oligoendopeptidase, M3 family</fullName>
    </submittedName>
</protein>
<dbReference type="NCBIfam" id="TIGR02289">
    <property type="entry name" value="M3_not_pepF"/>
    <property type="match status" value="1"/>
</dbReference>
<keyword evidence="1 6" id="KW-0645">Protease</keyword>
<dbReference type="GO" id="GO:0006508">
    <property type="term" value="P:proteolysis"/>
    <property type="evidence" value="ECO:0007669"/>
    <property type="project" value="UniProtKB-KW"/>
</dbReference>
<dbReference type="PANTHER" id="PTHR11804:SF28">
    <property type="entry name" value="OLIGOENDOPEPTIDASE F"/>
    <property type="match status" value="1"/>
</dbReference>
<keyword evidence="5 6" id="KW-0482">Metalloprotease</keyword>
<dbReference type="RefSeq" id="WP_031572927.1">
    <property type="nucleotide sequence ID" value="NZ_FNDZ01000001.1"/>
</dbReference>
<evidence type="ECO:0000313" key="8">
    <source>
        <dbReference type="EMBL" id="SDH91543.1"/>
    </source>
</evidence>
<accession>A0A1G8GB08</accession>
<evidence type="ECO:0000256" key="4">
    <source>
        <dbReference type="ARBA" id="ARBA00022833"/>
    </source>
</evidence>
<dbReference type="CDD" id="cd09606">
    <property type="entry name" value="M3B_PepF"/>
    <property type="match status" value="1"/>
</dbReference>
<feature type="domain" description="Peptidase M3A/M3B catalytic" evidence="7">
    <location>
        <begin position="165"/>
        <end position="540"/>
    </location>
</feature>
<dbReference type="GO" id="GO:0006518">
    <property type="term" value="P:peptide metabolic process"/>
    <property type="evidence" value="ECO:0007669"/>
    <property type="project" value="TreeGrafter"/>
</dbReference>
<evidence type="ECO:0000256" key="3">
    <source>
        <dbReference type="ARBA" id="ARBA00022801"/>
    </source>
</evidence>
<dbReference type="Pfam" id="PF01432">
    <property type="entry name" value="Peptidase_M3"/>
    <property type="match status" value="1"/>
</dbReference>
<evidence type="ECO:0000256" key="6">
    <source>
        <dbReference type="RuleBase" id="RU003435"/>
    </source>
</evidence>
<dbReference type="EMBL" id="FNDZ01000001">
    <property type="protein sequence ID" value="SDH91543.1"/>
    <property type="molecule type" value="Genomic_DNA"/>
</dbReference>
<evidence type="ECO:0000259" key="7">
    <source>
        <dbReference type="Pfam" id="PF01432"/>
    </source>
</evidence>
<evidence type="ECO:0000313" key="9">
    <source>
        <dbReference type="Proteomes" id="UP000183255"/>
    </source>
</evidence>
<gene>
    <name evidence="8" type="ORF">SAMN05421804_101199</name>
</gene>
<dbReference type="PANTHER" id="PTHR11804">
    <property type="entry name" value="PROTEASE M3 THIMET OLIGOPEPTIDASE-RELATED"/>
    <property type="match status" value="1"/>
</dbReference>
<keyword evidence="4 6" id="KW-0862">Zinc</keyword>
<dbReference type="InterPro" id="IPR001567">
    <property type="entry name" value="Pept_M3A_M3B_dom"/>
</dbReference>
<evidence type="ECO:0000256" key="5">
    <source>
        <dbReference type="ARBA" id="ARBA00023049"/>
    </source>
</evidence>
<sequence length="564" mass="66203">MKFQDYKYERPVVEEIKKDADVLFSAMENAATKEEFLEHMDAFIQLRLHVETMFQLVSIRHSIDTRDEFYDKESDYVDMAMPELQNLVTRFYHIILQTPYRTEIENKYGKHLLNLAELSVKAFKPEIIEDLQEENKLSSEYSKLVASASIQFEGEERNLSGLIPFMEHKERAVRKSAYEAYSGFFLEHEAEFDRIYDELVKVRTRMAKKLGYENYVQMAYDSLLRTEYGPKEVAGYREAILNHIVPVVMDLRVRQAKRLGLDGLKYYDEAIEFTTGNATPKGSPEWIIENGKKMYEELSPETKEFFDFMTEHELLDLVTKKGKQAGGYCTYIADHKAPFIFSNFNGTSGDIDVLTHEAGHAFQVYSSRHYEVPEYSFPTYEACEIHSMSMEFFTWPWMNLFFEEDTDKYKFSHLQGTLLFLPYGVTVDEFQHFVYEHPEATPAERKAKWREIEKKYLPLKDYEENDLYNRGGFFFKQLHIFTSPFYYIDYTLAQVCALQYFMRSRKEGKKAWDDYVALCKEGGSKPFLELVELAGLKNPFLPETIPSIMPEIKAYLDSVDDTKL</sequence>
<name>A0A1G8GB08_9CLOT</name>
<evidence type="ECO:0000256" key="2">
    <source>
        <dbReference type="ARBA" id="ARBA00022723"/>
    </source>
</evidence>
<dbReference type="GO" id="GO:0046872">
    <property type="term" value="F:metal ion binding"/>
    <property type="evidence" value="ECO:0007669"/>
    <property type="project" value="UniProtKB-UniRule"/>
</dbReference>
<comment type="similarity">
    <text evidence="6">Belongs to the peptidase M3 family.</text>
</comment>